<comment type="function">
    <text evidence="11">Flavin transferase that catalyzes the transfer of the FMN moiety of FAD and its covalent binding to the hydroxyl group of a threonine residue in a target flavoprotein.</text>
</comment>
<name>A0ABT0SI07_9GAMM</name>
<comment type="catalytic activity">
    <reaction evidence="10 11">
        <text>L-threonyl-[protein] + FAD = FMN-L-threonyl-[protein] + AMP + H(+)</text>
        <dbReference type="Rhea" id="RHEA:36847"/>
        <dbReference type="Rhea" id="RHEA-COMP:11060"/>
        <dbReference type="Rhea" id="RHEA-COMP:11061"/>
        <dbReference type="ChEBI" id="CHEBI:15378"/>
        <dbReference type="ChEBI" id="CHEBI:30013"/>
        <dbReference type="ChEBI" id="CHEBI:57692"/>
        <dbReference type="ChEBI" id="CHEBI:74257"/>
        <dbReference type="ChEBI" id="CHEBI:456215"/>
        <dbReference type="EC" id="2.7.1.180"/>
    </reaction>
</comment>
<evidence type="ECO:0000256" key="8">
    <source>
        <dbReference type="ARBA" id="ARBA00022827"/>
    </source>
</evidence>
<dbReference type="Proteomes" id="UP001431235">
    <property type="component" value="Unassembled WGS sequence"/>
</dbReference>
<dbReference type="InterPro" id="IPR014469">
    <property type="entry name" value="DUF2271"/>
</dbReference>
<dbReference type="SUPFAM" id="SSF143631">
    <property type="entry name" value="ApbE-like"/>
    <property type="match status" value="1"/>
</dbReference>
<dbReference type="Gene3D" id="3.10.520.10">
    <property type="entry name" value="ApbE-like domains"/>
    <property type="match status" value="1"/>
</dbReference>
<keyword evidence="7 11" id="KW-0479">Metal-binding</keyword>
<evidence type="ECO:0000256" key="1">
    <source>
        <dbReference type="ARBA" id="ARBA00001946"/>
    </source>
</evidence>
<dbReference type="PANTHER" id="PTHR30040:SF2">
    <property type="entry name" value="FAD:PROTEIN FMN TRANSFERASE"/>
    <property type="match status" value="1"/>
</dbReference>
<reference evidence="13 14" key="1">
    <citation type="submission" date="2021-08" db="EMBL/GenBank/DDBJ databases">
        <title>Novel members of of the genus Stenotrophomonas from differernt environment.</title>
        <authorList>
            <person name="Deng Y."/>
        </authorList>
    </citation>
    <scope>NUCLEOTIDE SEQUENCE [LARGE SCALE GENOMIC DNA]</scope>
    <source>
        <strain evidence="13 14">CPCC 101365</strain>
    </source>
</reference>
<keyword evidence="11" id="KW-0732">Signal</keyword>
<dbReference type="Pfam" id="PF02424">
    <property type="entry name" value="ApbE"/>
    <property type="match status" value="1"/>
</dbReference>
<accession>A0ABT0SI07</accession>
<feature type="signal peptide" evidence="11">
    <location>
        <begin position="1"/>
        <end position="22"/>
    </location>
</feature>
<keyword evidence="9 11" id="KW-0460">Magnesium</keyword>
<dbReference type="Pfam" id="PF10029">
    <property type="entry name" value="DUF2271"/>
    <property type="match status" value="1"/>
</dbReference>
<keyword evidence="5 11" id="KW-0285">Flavoprotein</keyword>
<evidence type="ECO:0000256" key="6">
    <source>
        <dbReference type="ARBA" id="ARBA00022679"/>
    </source>
</evidence>
<evidence type="ECO:0000313" key="13">
    <source>
        <dbReference type="EMBL" id="MCL7714892.1"/>
    </source>
</evidence>
<keyword evidence="14" id="KW-1185">Reference proteome</keyword>
<evidence type="ECO:0000256" key="12">
    <source>
        <dbReference type="SAM" id="MobiDB-lite"/>
    </source>
</evidence>
<keyword evidence="11" id="KW-1003">Cell membrane</keyword>
<dbReference type="RefSeq" id="WP_250064180.1">
    <property type="nucleotide sequence ID" value="NZ_JAIKTS010000003.1"/>
</dbReference>
<evidence type="ECO:0000256" key="7">
    <source>
        <dbReference type="ARBA" id="ARBA00022723"/>
    </source>
</evidence>
<keyword evidence="11" id="KW-0449">Lipoprotein</keyword>
<feature type="region of interest" description="Disordered" evidence="12">
    <location>
        <begin position="458"/>
        <end position="490"/>
    </location>
</feature>
<evidence type="ECO:0000256" key="2">
    <source>
        <dbReference type="ARBA" id="ARBA00008282"/>
    </source>
</evidence>
<dbReference type="EMBL" id="JAIKTS010000003">
    <property type="protein sequence ID" value="MCL7714892.1"/>
    <property type="molecule type" value="Genomic_DNA"/>
</dbReference>
<evidence type="ECO:0000256" key="3">
    <source>
        <dbReference type="ARBA" id="ARBA00011955"/>
    </source>
</evidence>
<evidence type="ECO:0000313" key="14">
    <source>
        <dbReference type="Proteomes" id="UP001431235"/>
    </source>
</evidence>
<keyword evidence="11" id="KW-0472">Membrane</keyword>
<keyword evidence="6 11" id="KW-0808">Transferase</keyword>
<evidence type="ECO:0000256" key="10">
    <source>
        <dbReference type="ARBA" id="ARBA00048540"/>
    </source>
</evidence>
<comment type="similarity">
    <text evidence="2 11">Belongs to the ApbE family.</text>
</comment>
<comment type="cofactor">
    <cofactor evidence="1 11">
        <name>Mg(2+)</name>
        <dbReference type="ChEBI" id="CHEBI:18420"/>
    </cofactor>
</comment>
<feature type="chain" id="PRO_5044999545" description="FAD:protein FMN transferase" evidence="11">
    <location>
        <begin position="23"/>
        <end position="490"/>
    </location>
</feature>
<keyword evidence="11" id="KW-0997">Cell inner membrane</keyword>
<comment type="caution">
    <text evidence="13">The sequence shown here is derived from an EMBL/GenBank/DDBJ whole genome shotgun (WGS) entry which is preliminary data.</text>
</comment>
<comment type="subcellular location">
    <subcellularLocation>
        <location evidence="11">Cell inner membrane</location>
        <topology evidence="11">Lipid-anchor</topology>
        <orientation evidence="11">Periplasmic side</orientation>
    </subcellularLocation>
</comment>
<dbReference type="InterPro" id="IPR003374">
    <property type="entry name" value="ApbE-like_sf"/>
</dbReference>
<dbReference type="InterPro" id="IPR024932">
    <property type="entry name" value="ApbE"/>
</dbReference>
<gene>
    <name evidence="13" type="ORF">K5L01_09570</name>
</gene>
<dbReference type="PANTHER" id="PTHR30040">
    <property type="entry name" value="THIAMINE BIOSYNTHESIS LIPOPROTEIN APBE"/>
    <property type="match status" value="1"/>
</dbReference>
<evidence type="ECO:0000256" key="9">
    <source>
        <dbReference type="ARBA" id="ARBA00022842"/>
    </source>
</evidence>
<proteinExistence type="inferred from homology"/>
<feature type="compositionally biased region" description="Basic and acidic residues" evidence="12">
    <location>
        <begin position="473"/>
        <end position="490"/>
    </location>
</feature>
<dbReference type="PROSITE" id="PS51257">
    <property type="entry name" value="PROKAR_LIPOPROTEIN"/>
    <property type="match status" value="1"/>
</dbReference>
<organism evidence="13 14">
    <name type="scientific">Stenotrophomonas mori</name>
    <dbReference type="NCBI Taxonomy" id="2871096"/>
    <lineage>
        <taxon>Bacteria</taxon>
        <taxon>Pseudomonadati</taxon>
        <taxon>Pseudomonadota</taxon>
        <taxon>Gammaproteobacteria</taxon>
        <taxon>Lysobacterales</taxon>
        <taxon>Lysobacteraceae</taxon>
        <taxon>Stenotrophomonas</taxon>
    </lineage>
</organism>
<keyword evidence="8 11" id="KW-0274">FAD</keyword>
<dbReference type="Gene3D" id="2.60.40.4070">
    <property type="match status" value="1"/>
</dbReference>
<sequence>MSASFRWLLAGALALACAPAQADPPLRHYTHEQVLGTSLRMSVAGASPATADAAHAAALAEIARLDAVFSTWREDSELARLNHATAPVTPSPELRRLLQLCEHWRTASDEAFSCRLGGPLQAWRDAAASATLPDRVQLRQQARALARLEPDLTAATVAPLPGLHWQADGVAKGHILDLALQQARQAAPDALGIALDIGGDALYWGVPARGGHWRVGVADPLAPADNAAPRATLQLASQAVASSGHRSRGFKVGRRHFSHLLDPLQGWPMAYPPSATVVAPDAASADALATALSVMPIRDGLAWVEQQPGVEALIVSDRGVSFASSGWHRLLAAEPGAPQPAAWTRPVVIEYEIPVQDSARYRAPYLALWIARPDGSPVRQLLVLGDRSRYLQELPQWWRLYGRDDDAAVHGIARPTRLPGHYTVAWDGRDDQGRPCPPGDYLIEVEAAREHGGRQRLSLALPAPQGQVRHPPRRGDEIGAVHAHPGNDAR</sequence>
<evidence type="ECO:0000256" key="11">
    <source>
        <dbReference type="RuleBase" id="RU363002"/>
    </source>
</evidence>
<evidence type="ECO:0000256" key="5">
    <source>
        <dbReference type="ARBA" id="ARBA00022630"/>
    </source>
</evidence>
<protein>
    <recommendedName>
        <fullName evidence="4 11">FAD:protein FMN transferase</fullName>
        <ecNumber evidence="3 11">2.7.1.180</ecNumber>
    </recommendedName>
</protein>
<dbReference type="EC" id="2.7.1.180" evidence="3 11"/>
<evidence type="ECO:0000256" key="4">
    <source>
        <dbReference type="ARBA" id="ARBA00016337"/>
    </source>
</evidence>